<dbReference type="AlphaFoldDB" id="A0A4R0JCT0"/>
<evidence type="ECO:0000256" key="1">
    <source>
        <dbReference type="ARBA" id="ARBA00022448"/>
    </source>
</evidence>
<keyword evidence="4 5" id="KW-0408">Iron</keyword>
<keyword evidence="2 5" id="KW-0349">Heme</keyword>
<dbReference type="EMBL" id="SJKD01000009">
    <property type="protein sequence ID" value="TCC44511.1"/>
    <property type="molecule type" value="Genomic_DNA"/>
</dbReference>
<dbReference type="Pfam" id="PF01152">
    <property type="entry name" value="Bac_globin"/>
    <property type="match status" value="1"/>
</dbReference>
<reference evidence="6 7" key="1">
    <citation type="submission" date="2019-02" db="EMBL/GenBank/DDBJ databases">
        <title>Kribbella capetownensis sp. nov. and Kribbella speibonae sp. nov., isolated from soil.</title>
        <authorList>
            <person name="Curtis S.M."/>
            <person name="Norton I."/>
            <person name="Everest G.J."/>
            <person name="Meyers P.R."/>
        </authorList>
    </citation>
    <scope>NUCLEOTIDE SEQUENCE [LARGE SCALE GENOMIC DNA]</scope>
    <source>
        <strain evidence="6 7">YM53</strain>
    </source>
</reference>
<keyword evidence="3 5" id="KW-0479">Metal-binding</keyword>
<evidence type="ECO:0000256" key="4">
    <source>
        <dbReference type="ARBA" id="ARBA00023004"/>
    </source>
</evidence>
<evidence type="ECO:0000313" key="7">
    <source>
        <dbReference type="Proteomes" id="UP000293342"/>
    </source>
</evidence>
<keyword evidence="1" id="KW-0813">Transport</keyword>
<evidence type="ECO:0000256" key="2">
    <source>
        <dbReference type="ARBA" id="ARBA00022617"/>
    </source>
</evidence>
<dbReference type="Proteomes" id="UP000293342">
    <property type="component" value="Unassembled WGS sequence"/>
</dbReference>
<sequence length="148" mass="15184">MLGSSPLGDRFRGLGDGCAVVEQTQGSTAGDSDYQAVGGGPAIASVVDLFYRNVLADPQLAGYFADSDLAKLKRHQVQLVSQVMGGPVSYDGLALAEAHKGRGITGDDFGKVVVHLVAALEAHDVPADIIGRVVTALGATQDDIVGAH</sequence>
<name>A0A4R0JCT0_9ACTN</name>
<dbReference type="InterPro" id="IPR009050">
    <property type="entry name" value="Globin-like_sf"/>
</dbReference>
<proteinExistence type="predicted"/>
<dbReference type="GO" id="GO:0046872">
    <property type="term" value="F:metal ion binding"/>
    <property type="evidence" value="ECO:0007669"/>
    <property type="project" value="UniProtKB-KW"/>
</dbReference>
<dbReference type="GO" id="GO:0019825">
    <property type="term" value="F:oxygen binding"/>
    <property type="evidence" value="ECO:0007669"/>
    <property type="project" value="InterPro"/>
</dbReference>
<dbReference type="OrthoDB" id="9798157at2"/>
<evidence type="ECO:0000256" key="5">
    <source>
        <dbReference type="PIRSR" id="PIRSR601486-1"/>
    </source>
</evidence>
<dbReference type="Gene3D" id="1.10.490.10">
    <property type="entry name" value="Globins"/>
    <property type="match status" value="1"/>
</dbReference>
<gene>
    <name evidence="6" type="ORF">E0H75_33610</name>
</gene>
<dbReference type="InterPro" id="IPR001486">
    <property type="entry name" value="Hemoglobin_trunc"/>
</dbReference>
<accession>A0A4R0JCT0</accession>
<dbReference type="SUPFAM" id="SSF46458">
    <property type="entry name" value="Globin-like"/>
    <property type="match status" value="1"/>
</dbReference>
<evidence type="ECO:0000313" key="6">
    <source>
        <dbReference type="EMBL" id="TCC44511.1"/>
    </source>
</evidence>
<dbReference type="GO" id="GO:0020037">
    <property type="term" value="F:heme binding"/>
    <property type="evidence" value="ECO:0007669"/>
    <property type="project" value="InterPro"/>
</dbReference>
<organism evidence="6 7">
    <name type="scientific">Kribbella capetownensis</name>
    <dbReference type="NCBI Taxonomy" id="1572659"/>
    <lineage>
        <taxon>Bacteria</taxon>
        <taxon>Bacillati</taxon>
        <taxon>Actinomycetota</taxon>
        <taxon>Actinomycetes</taxon>
        <taxon>Propionibacteriales</taxon>
        <taxon>Kribbellaceae</taxon>
        <taxon>Kribbella</taxon>
    </lineage>
</organism>
<keyword evidence="7" id="KW-1185">Reference proteome</keyword>
<comment type="caution">
    <text evidence="6">The sequence shown here is derived from an EMBL/GenBank/DDBJ whole genome shotgun (WGS) entry which is preliminary data.</text>
</comment>
<protein>
    <submittedName>
        <fullName evidence="6">Group 1 truncated hemoglobin</fullName>
    </submittedName>
</protein>
<evidence type="ECO:0000256" key="3">
    <source>
        <dbReference type="ARBA" id="ARBA00022723"/>
    </source>
</evidence>
<dbReference type="CDD" id="cd00454">
    <property type="entry name" value="TrHb1_N"/>
    <property type="match status" value="1"/>
</dbReference>
<dbReference type="InterPro" id="IPR012292">
    <property type="entry name" value="Globin/Proto"/>
</dbReference>
<feature type="binding site" description="distal binding residue" evidence="5">
    <location>
        <position position="75"/>
    </location>
    <ligand>
        <name>heme</name>
        <dbReference type="ChEBI" id="CHEBI:30413"/>
    </ligand>
    <ligandPart>
        <name>Fe</name>
        <dbReference type="ChEBI" id="CHEBI:18248"/>
    </ligandPart>
</feature>
<feature type="binding site" description="distal binding residue" evidence="5">
    <location>
        <position position="99"/>
    </location>
    <ligand>
        <name>heme</name>
        <dbReference type="ChEBI" id="CHEBI:30413"/>
    </ligand>
    <ligandPart>
        <name>Fe</name>
        <dbReference type="ChEBI" id="CHEBI:18248"/>
    </ligandPart>
</feature>